<dbReference type="Pfam" id="PF00654">
    <property type="entry name" value="Voltage_CLC"/>
    <property type="match status" value="1"/>
</dbReference>
<dbReference type="EMBL" id="AMGW01000001">
    <property type="protein sequence ID" value="EXJ64604.1"/>
    <property type="molecule type" value="Genomic_DNA"/>
</dbReference>
<dbReference type="GeneID" id="19175556"/>
<dbReference type="CDD" id="cd04591">
    <property type="entry name" value="CBS_pair_voltage-gated_CLC_euk_bac"/>
    <property type="match status" value="1"/>
</dbReference>
<keyword evidence="7 9" id="KW-0868">Chloride</keyword>
<name>W9X284_9EURO</name>
<keyword evidence="5 9" id="KW-0406">Ion transport</keyword>
<reference evidence="12 13" key="1">
    <citation type="submission" date="2013-03" db="EMBL/GenBank/DDBJ databases">
        <title>The Genome Sequence of Cladophialophora yegresii CBS 114405.</title>
        <authorList>
            <consortium name="The Broad Institute Genomics Platform"/>
            <person name="Cuomo C."/>
            <person name="de Hoog S."/>
            <person name="Gorbushina A."/>
            <person name="Walker B."/>
            <person name="Young S.K."/>
            <person name="Zeng Q."/>
            <person name="Gargeya S."/>
            <person name="Fitzgerald M."/>
            <person name="Haas B."/>
            <person name="Abouelleil A."/>
            <person name="Allen A.W."/>
            <person name="Alvarado L."/>
            <person name="Arachchi H.M."/>
            <person name="Berlin A.M."/>
            <person name="Chapman S.B."/>
            <person name="Gainer-Dewar J."/>
            <person name="Goldberg J."/>
            <person name="Griggs A."/>
            <person name="Gujja S."/>
            <person name="Hansen M."/>
            <person name="Howarth C."/>
            <person name="Imamovic A."/>
            <person name="Ireland A."/>
            <person name="Larimer J."/>
            <person name="McCowan C."/>
            <person name="Murphy C."/>
            <person name="Pearson M."/>
            <person name="Poon T.W."/>
            <person name="Priest M."/>
            <person name="Roberts A."/>
            <person name="Saif S."/>
            <person name="Shea T."/>
            <person name="Sisk P."/>
            <person name="Sykes S."/>
            <person name="Wortman J."/>
            <person name="Nusbaum C."/>
            <person name="Birren B."/>
        </authorList>
    </citation>
    <scope>NUCLEOTIDE SEQUENCE [LARGE SCALE GENOMIC DNA]</scope>
    <source>
        <strain evidence="12 13">CBS 114405</strain>
    </source>
</reference>
<keyword evidence="13" id="KW-1185">Reference proteome</keyword>
<dbReference type="PRINTS" id="PR00762">
    <property type="entry name" value="CLCHANNEL"/>
</dbReference>
<dbReference type="PANTHER" id="PTHR45711">
    <property type="entry name" value="CHLORIDE CHANNEL PROTEIN"/>
    <property type="match status" value="1"/>
</dbReference>
<keyword evidence="8" id="KW-0129">CBS domain</keyword>
<dbReference type="Gene3D" id="1.10.3080.10">
    <property type="entry name" value="Clc chloride channel"/>
    <property type="match status" value="1"/>
</dbReference>
<evidence type="ECO:0000256" key="4">
    <source>
        <dbReference type="ARBA" id="ARBA00022989"/>
    </source>
</evidence>
<dbReference type="PROSITE" id="PS51371">
    <property type="entry name" value="CBS"/>
    <property type="match status" value="1"/>
</dbReference>
<feature type="transmembrane region" description="Helical" evidence="9">
    <location>
        <begin position="317"/>
        <end position="341"/>
    </location>
</feature>
<dbReference type="HOGENOM" id="CLU_003181_2_2_1"/>
<evidence type="ECO:0000259" key="11">
    <source>
        <dbReference type="PROSITE" id="PS51371"/>
    </source>
</evidence>
<dbReference type="VEuPathDB" id="FungiDB:A1O7_00941"/>
<keyword evidence="6 9" id="KW-0472">Membrane</keyword>
<feature type="transmembrane region" description="Helical" evidence="9">
    <location>
        <begin position="434"/>
        <end position="453"/>
    </location>
</feature>
<feature type="transmembrane region" description="Helical" evidence="9">
    <location>
        <begin position="492"/>
        <end position="512"/>
    </location>
</feature>
<evidence type="ECO:0000256" key="9">
    <source>
        <dbReference type="RuleBase" id="RU361221"/>
    </source>
</evidence>
<comment type="subcellular location">
    <subcellularLocation>
        <location evidence="1 9">Membrane</location>
        <topology evidence="1 9">Multi-pass membrane protein</topology>
    </subcellularLocation>
</comment>
<feature type="transmembrane region" description="Helical" evidence="9">
    <location>
        <begin position="133"/>
        <end position="154"/>
    </location>
</feature>
<dbReference type="STRING" id="1182544.W9X284"/>
<dbReference type="InterPro" id="IPR001807">
    <property type="entry name" value="ClC"/>
</dbReference>
<dbReference type="InterPro" id="IPR000644">
    <property type="entry name" value="CBS_dom"/>
</dbReference>
<dbReference type="Proteomes" id="UP000019473">
    <property type="component" value="Unassembled WGS sequence"/>
</dbReference>
<proteinExistence type="inferred from homology"/>
<dbReference type="OrthoDB" id="44789at2759"/>
<feature type="transmembrane region" description="Helical" evidence="9">
    <location>
        <begin position="558"/>
        <end position="578"/>
    </location>
</feature>
<feature type="region of interest" description="Disordered" evidence="10">
    <location>
        <begin position="831"/>
        <end position="873"/>
    </location>
</feature>
<protein>
    <recommendedName>
        <fullName evidence="9">Chloride channel protein</fullName>
    </recommendedName>
</protein>
<dbReference type="SUPFAM" id="SSF54631">
    <property type="entry name" value="CBS-domain pair"/>
    <property type="match status" value="1"/>
</dbReference>
<keyword evidence="2 9" id="KW-0813">Transport</keyword>
<dbReference type="InterPro" id="IPR014743">
    <property type="entry name" value="Cl-channel_core"/>
</dbReference>
<sequence>MPGNTNDDGGESDRDLLNEDDAADLSSRPRHSGPGDLSMNPHSSPTAASSKTLPSPQSAEVDPVASAEDTDRKQDVPPDWYVEGPGRRVGYDDLTGIDWIYEYTKERQRLRTLLAVHKGFVGSLRQLLDASHVWIVLVASGIAVGCVAAFINIASDWLGDIKTGYCKKGVGGGDFYLNKQFCCWGHDEFAQCQDWTPWPEALGIGAKAGQFVTGYCFFIIFSILFAVSAAVLVKHFSTYAKHSGIPEIKTVLGGFVIRRFLGTWTLVTKSLGLTLAVSSGMWLGKEGPFVHLACCCANIIMKPFESLSQNEARKREVLSAAAASGISVAFGAPIGGVLFSLEQLSYYFPDKTMWQSFVCAMVAAVTLQALNPFHTGKIVLYQVTYTTGWHGFELVPFTLLGVTGGIYGGLFIKLNMFIARLRKSQAYPFRERPVLEVLAVSALSAVVNYPNLFMRAQMSELVYYLFAECDTIGNNDIFGLCRATTGGALSMVWLLVAASQLAFLLASITFGLQIPAGIILPTLAIGALYGRALGVVVELLHKHFSPSFIFATCEAEGLCVTPGTYAIVGAASALAGVTRMTASIVVIMFELTGALTYVLPIMIAVMLAKWIGDVFSTRGIYESWIQFNEYPYLENKDDTTMPHVLVSSVMTRVEEMKCFDANRPYTVKSLQSILRTTSYRGFPVVAFGNMTSERSLKTVDGSTGNRQAPCDNTFLGYISRAELVFALERATNPNSNASGPHTEPVDERTPCYFSHLANLARGRGIDLRPWMDHTPITLNAKSSLQLAVSMFQKLGLRHLLFVERGAFKGILTKKDVWWILSASEGGSKATGFMPGAEALHESGLQPGDDEGPEEARGLLQAHSGDQHHQRMPG</sequence>
<evidence type="ECO:0000256" key="2">
    <source>
        <dbReference type="ARBA" id="ARBA00022448"/>
    </source>
</evidence>
<dbReference type="GO" id="GO:0005794">
    <property type="term" value="C:Golgi apparatus"/>
    <property type="evidence" value="ECO:0007669"/>
    <property type="project" value="TreeGrafter"/>
</dbReference>
<feature type="transmembrane region" description="Helical" evidence="9">
    <location>
        <begin position="394"/>
        <end position="414"/>
    </location>
</feature>
<evidence type="ECO:0000313" key="12">
    <source>
        <dbReference type="EMBL" id="EXJ64604.1"/>
    </source>
</evidence>
<comment type="caution">
    <text evidence="9">Lacks conserved residue(s) required for the propagation of feature annotation.</text>
</comment>
<feature type="transmembrane region" description="Helical" evidence="9">
    <location>
        <begin position="212"/>
        <end position="233"/>
    </location>
</feature>
<comment type="similarity">
    <text evidence="9">Belongs to the chloride channel (TC 2.A.49) family.</text>
</comment>
<feature type="transmembrane region" description="Helical" evidence="9">
    <location>
        <begin position="518"/>
        <end position="537"/>
    </location>
</feature>
<feature type="compositionally biased region" description="Basic and acidic residues" evidence="10">
    <location>
        <begin position="864"/>
        <end position="873"/>
    </location>
</feature>
<dbReference type="FunFam" id="1.10.3080.10:FF:000011">
    <property type="entry name" value="Chloride channel protein"/>
    <property type="match status" value="1"/>
</dbReference>
<evidence type="ECO:0000256" key="5">
    <source>
        <dbReference type="ARBA" id="ARBA00023065"/>
    </source>
</evidence>
<evidence type="ECO:0000256" key="3">
    <source>
        <dbReference type="ARBA" id="ARBA00022692"/>
    </source>
</evidence>
<comment type="caution">
    <text evidence="12">The sequence shown here is derived from an EMBL/GenBank/DDBJ whole genome shotgun (WGS) entry which is preliminary data.</text>
</comment>
<dbReference type="eggNOG" id="KOG0475">
    <property type="taxonomic scope" value="Eukaryota"/>
</dbReference>
<keyword evidence="3 9" id="KW-0812">Transmembrane</keyword>
<feature type="compositionally biased region" description="Polar residues" evidence="10">
    <location>
        <begin position="40"/>
        <end position="58"/>
    </location>
</feature>
<dbReference type="Gene3D" id="3.10.580.10">
    <property type="entry name" value="CBS-domain"/>
    <property type="match status" value="1"/>
</dbReference>
<dbReference type="GO" id="GO:0005247">
    <property type="term" value="F:voltage-gated chloride channel activity"/>
    <property type="evidence" value="ECO:0007669"/>
    <property type="project" value="TreeGrafter"/>
</dbReference>
<dbReference type="CDD" id="cd03684">
    <property type="entry name" value="ClC_3_like"/>
    <property type="match status" value="1"/>
</dbReference>
<evidence type="ECO:0000256" key="7">
    <source>
        <dbReference type="ARBA" id="ARBA00023214"/>
    </source>
</evidence>
<dbReference type="GO" id="GO:0005769">
    <property type="term" value="C:early endosome"/>
    <property type="evidence" value="ECO:0007669"/>
    <property type="project" value="TreeGrafter"/>
</dbReference>
<keyword evidence="4 9" id="KW-1133">Transmembrane helix</keyword>
<evidence type="ECO:0000256" key="6">
    <source>
        <dbReference type="ARBA" id="ARBA00023136"/>
    </source>
</evidence>
<evidence type="ECO:0000256" key="8">
    <source>
        <dbReference type="PROSITE-ProRule" id="PRU00703"/>
    </source>
</evidence>
<dbReference type="SUPFAM" id="SSF81340">
    <property type="entry name" value="Clc chloride channel"/>
    <property type="match status" value="1"/>
</dbReference>
<accession>W9X284</accession>
<gene>
    <name evidence="12" type="ORF">A1O7_00941</name>
</gene>
<dbReference type="AlphaFoldDB" id="W9X284"/>
<dbReference type="InterPro" id="IPR046342">
    <property type="entry name" value="CBS_dom_sf"/>
</dbReference>
<evidence type="ECO:0000256" key="1">
    <source>
        <dbReference type="ARBA" id="ARBA00004141"/>
    </source>
</evidence>
<organism evidence="12 13">
    <name type="scientific">Cladophialophora yegresii CBS 114405</name>
    <dbReference type="NCBI Taxonomy" id="1182544"/>
    <lineage>
        <taxon>Eukaryota</taxon>
        <taxon>Fungi</taxon>
        <taxon>Dikarya</taxon>
        <taxon>Ascomycota</taxon>
        <taxon>Pezizomycotina</taxon>
        <taxon>Eurotiomycetes</taxon>
        <taxon>Chaetothyriomycetidae</taxon>
        <taxon>Chaetothyriales</taxon>
        <taxon>Herpotrichiellaceae</taxon>
        <taxon>Cladophialophora</taxon>
    </lineage>
</organism>
<dbReference type="PANTHER" id="PTHR45711:SF6">
    <property type="entry name" value="CHLORIDE CHANNEL PROTEIN"/>
    <property type="match status" value="1"/>
</dbReference>
<feature type="region of interest" description="Disordered" evidence="10">
    <location>
        <begin position="1"/>
        <end position="84"/>
    </location>
</feature>
<feature type="transmembrane region" description="Helical" evidence="9">
    <location>
        <begin position="584"/>
        <end position="608"/>
    </location>
</feature>
<dbReference type="RefSeq" id="XP_007753171.1">
    <property type="nucleotide sequence ID" value="XM_007754981.1"/>
</dbReference>
<evidence type="ECO:0000313" key="13">
    <source>
        <dbReference type="Proteomes" id="UP000019473"/>
    </source>
</evidence>
<feature type="domain" description="CBS" evidence="11">
    <location>
        <begin position="771"/>
        <end position="830"/>
    </location>
</feature>
<dbReference type="GO" id="GO:0005886">
    <property type="term" value="C:plasma membrane"/>
    <property type="evidence" value="ECO:0007669"/>
    <property type="project" value="TreeGrafter"/>
</dbReference>
<evidence type="ECO:0000256" key="10">
    <source>
        <dbReference type="SAM" id="MobiDB-lite"/>
    </source>
</evidence>